<comment type="caution">
    <text evidence="2">The sequence shown here is derived from an EMBL/GenBank/DDBJ whole genome shotgun (WGS) entry which is preliminary data.</text>
</comment>
<dbReference type="EMBL" id="JANPWB010000006">
    <property type="protein sequence ID" value="KAJ1182665.1"/>
    <property type="molecule type" value="Genomic_DNA"/>
</dbReference>
<evidence type="ECO:0000313" key="3">
    <source>
        <dbReference type="Proteomes" id="UP001066276"/>
    </source>
</evidence>
<name>A0AAV7U0U9_PLEWA</name>
<feature type="region of interest" description="Disordered" evidence="1">
    <location>
        <begin position="1"/>
        <end position="22"/>
    </location>
</feature>
<dbReference type="AlphaFoldDB" id="A0AAV7U0U9"/>
<proteinExistence type="predicted"/>
<evidence type="ECO:0000313" key="2">
    <source>
        <dbReference type="EMBL" id="KAJ1182665.1"/>
    </source>
</evidence>
<sequence>MSRRPEARGRGPGGAGFARRSPLGTVPASLACQALHASVPGARTPVFRAVDQSLPRAIKRQEEPHVRPRPEAGEPNGAG</sequence>
<evidence type="ECO:0000256" key="1">
    <source>
        <dbReference type="SAM" id="MobiDB-lite"/>
    </source>
</evidence>
<protein>
    <submittedName>
        <fullName evidence="2">Uncharacterized protein</fullName>
    </submittedName>
</protein>
<feature type="region of interest" description="Disordered" evidence="1">
    <location>
        <begin position="53"/>
        <end position="79"/>
    </location>
</feature>
<organism evidence="2 3">
    <name type="scientific">Pleurodeles waltl</name>
    <name type="common">Iberian ribbed newt</name>
    <dbReference type="NCBI Taxonomy" id="8319"/>
    <lineage>
        <taxon>Eukaryota</taxon>
        <taxon>Metazoa</taxon>
        <taxon>Chordata</taxon>
        <taxon>Craniata</taxon>
        <taxon>Vertebrata</taxon>
        <taxon>Euteleostomi</taxon>
        <taxon>Amphibia</taxon>
        <taxon>Batrachia</taxon>
        <taxon>Caudata</taxon>
        <taxon>Salamandroidea</taxon>
        <taxon>Salamandridae</taxon>
        <taxon>Pleurodelinae</taxon>
        <taxon>Pleurodeles</taxon>
    </lineage>
</organism>
<keyword evidence="3" id="KW-1185">Reference proteome</keyword>
<dbReference type="PROSITE" id="PS51257">
    <property type="entry name" value="PROKAR_LIPOPROTEIN"/>
    <property type="match status" value="1"/>
</dbReference>
<reference evidence="2" key="1">
    <citation type="journal article" date="2022" name="bioRxiv">
        <title>Sequencing and chromosome-scale assembly of the giantPleurodeles waltlgenome.</title>
        <authorList>
            <person name="Brown T."/>
            <person name="Elewa A."/>
            <person name="Iarovenko S."/>
            <person name="Subramanian E."/>
            <person name="Araus A.J."/>
            <person name="Petzold A."/>
            <person name="Susuki M."/>
            <person name="Suzuki K.-i.T."/>
            <person name="Hayashi T."/>
            <person name="Toyoda A."/>
            <person name="Oliveira C."/>
            <person name="Osipova E."/>
            <person name="Leigh N.D."/>
            <person name="Simon A."/>
            <person name="Yun M.H."/>
        </authorList>
    </citation>
    <scope>NUCLEOTIDE SEQUENCE</scope>
    <source>
        <strain evidence="2">20211129_DDA</strain>
        <tissue evidence="2">Liver</tissue>
    </source>
</reference>
<gene>
    <name evidence="2" type="ORF">NDU88_007849</name>
</gene>
<accession>A0AAV7U0U9</accession>
<feature type="compositionally biased region" description="Basic and acidic residues" evidence="1">
    <location>
        <begin position="59"/>
        <end position="72"/>
    </location>
</feature>
<dbReference type="Proteomes" id="UP001066276">
    <property type="component" value="Chromosome 3_2"/>
</dbReference>